<keyword evidence="1" id="KW-0853">WD repeat</keyword>
<dbReference type="PANTHER" id="PTHR44083:SF45">
    <property type="entry name" value="TOPLESS-RELATED PROTEIN 1"/>
    <property type="match status" value="1"/>
</dbReference>
<proteinExistence type="predicted"/>
<dbReference type="GO" id="GO:0006355">
    <property type="term" value="P:regulation of DNA-templated transcription"/>
    <property type="evidence" value="ECO:0007669"/>
    <property type="project" value="InterPro"/>
</dbReference>
<dbReference type="EMBL" id="JBDFQZ010000001">
    <property type="protein sequence ID" value="KAK9755391.1"/>
    <property type="molecule type" value="Genomic_DNA"/>
</dbReference>
<accession>A0AAW1N8B8</accession>
<feature type="domain" description="CTLH" evidence="3">
    <location>
        <begin position="72"/>
        <end position="129"/>
    </location>
</feature>
<name>A0AAW1N8B8_SAPOF</name>
<evidence type="ECO:0000259" key="3">
    <source>
        <dbReference type="PROSITE" id="PS50897"/>
    </source>
</evidence>
<comment type="caution">
    <text evidence="4">The sequence shown here is derived from an EMBL/GenBank/DDBJ whole genome shotgun (WGS) entry which is preliminary data.</text>
</comment>
<keyword evidence="5" id="KW-1185">Reference proteome</keyword>
<evidence type="ECO:0000313" key="5">
    <source>
        <dbReference type="Proteomes" id="UP001443914"/>
    </source>
</evidence>
<dbReference type="AlphaFoldDB" id="A0AAW1N8B8"/>
<keyword evidence="2" id="KW-0677">Repeat</keyword>
<dbReference type="InterPro" id="IPR054080">
    <property type="entry name" value="TPR1-like_2nd"/>
</dbReference>
<gene>
    <name evidence="4" type="ORF">RND81_01G021900</name>
</gene>
<evidence type="ECO:0000256" key="1">
    <source>
        <dbReference type="ARBA" id="ARBA00022574"/>
    </source>
</evidence>
<dbReference type="Proteomes" id="UP001443914">
    <property type="component" value="Unassembled WGS sequence"/>
</dbReference>
<protein>
    <recommendedName>
        <fullName evidence="3">CTLH domain-containing protein</fullName>
    </recommendedName>
</protein>
<sequence length="288" mass="33750">MKDLEKIFYGNIVAYDAALLPEAGKDDLLIVLWRLKSKMLRKDIVFWILQLLKEEKKFEETRHTLEQESGLYFDMTYFEDLLTNGAFEEVEKYLFGFTKSEDDINSQKIFFEIRKQKYYEALDRRDFSKAHEILNKDLKVFSRFDEDQYKELTMLLPSDDFKENENLSNYGDTKSARANLSNELCHLIKKNPLFQDKLSLFSRIQTSIDQSLRSWQGQQCYDQRHNVARMPSPVINPLLAHEAASVGSSQKAASSCPSHVMNFNAHSIAVHDEFRQNVFRQNVFIQTN</sequence>
<reference evidence="4" key="1">
    <citation type="submission" date="2024-03" db="EMBL/GenBank/DDBJ databases">
        <title>WGS assembly of Saponaria officinalis var. Norfolk2.</title>
        <authorList>
            <person name="Jenkins J."/>
            <person name="Shu S."/>
            <person name="Grimwood J."/>
            <person name="Barry K."/>
            <person name="Goodstein D."/>
            <person name="Schmutz J."/>
            <person name="Leebens-Mack J."/>
            <person name="Osbourn A."/>
        </authorList>
    </citation>
    <scope>NUCLEOTIDE SEQUENCE [LARGE SCALE GENOMIC DNA]</scope>
    <source>
        <strain evidence="4">JIC</strain>
    </source>
</reference>
<dbReference type="InterPro" id="IPR006595">
    <property type="entry name" value="CTLH_C"/>
</dbReference>
<dbReference type="SMART" id="SM00668">
    <property type="entry name" value="CTLH"/>
    <property type="match status" value="1"/>
</dbReference>
<dbReference type="InterPro" id="IPR027728">
    <property type="entry name" value="Topless_fam"/>
</dbReference>
<evidence type="ECO:0000256" key="2">
    <source>
        <dbReference type="ARBA" id="ARBA00022737"/>
    </source>
</evidence>
<dbReference type="Pfam" id="PF21889">
    <property type="entry name" value="TPR1-like_2nd"/>
    <property type="match status" value="1"/>
</dbReference>
<dbReference type="PANTHER" id="PTHR44083">
    <property type="entry name" value="TOPLESS-RELATED PROTEIN 1-RELATED"/>
    <property type="match status" value="1"/>
</dbReference>
<organism evidence="4 5">
    <name type="scientific">Saponaria officinalis</name>
    <name type="common">Common soapwort</name>
    <name type="synonym">Lychnis saponaria</name>
    <dbReference type="NCBI Taxonomy" id="3572"/>
    <lineage>
        <taxon>Eukaryota</taxon>
        <taxon>Viridiplantae</taxon>
        <taxon>Streptophyta</taxon>
        <taxon>Embryophyta</taxon>
        <taxon>Tracheophyta</taxon>
        <taxon>Spermatophyta</taxon>
        <taxon>Magnoliopsida</taxon>
        <taxon>eudicotyledons</taxon>
        <taxon>Gunneridae</taxon>
        <taxon>Pentapetalae</taxon>
        <taxon>Caryophyllales</taxon>
        <taxon>Caryophyllaceae</taxon>
        <taxon>Caryophylleae</taxon>
        <taxon>Saponaria</taxon>
    </lineage>
</organism>
<evidence type="ECO:0000313" key="4">
    <source>
        <dbReference type="EMBL" id="KAK9755391.1"/>
    </source>
</evidence>
<dbReference type="PROSITE" id="PS50897">
    <property type="entry name" value="CTLH"/>
    <property type="match status" value="1"/>
</dbReference>